<feature type="domain" description="Aerobactin siderophore biosynthesis IucA/IucC N-terminal" evidence="3">
    <location>
        <begin position="149"/>
        <end position="394"/>
    </location>
</feature>
<dbReference type="Pfam" id="PF04183">
    <property type="entry name" value="IucA_IucC"/>
    <property type="match status" value="1"/>
</dbReference>
<dbReference type="InterPro" id="IPR007310">
    <property type="entry name" value="Aerobactin_biosyn_IucA/IucC_N"/>
</dbReference>
<dbReference type="AlphaFoldDB" id="A0A2S6IDR9"/>
<evidence type="ECO:0000256" key="1">
    <source>
        <dbReference type="ARBA" id="ARBA00004924"/>
    </source>
</evidence>
<proteinExistence type="inferred from homology"/>
<dbReference type="Gene3D" id="6.10.250.3370">
    <property type="match status" value="1"/>
</dbReference>
<dbReference type="PANTHER" id="PTHR34384">
    <property type="entry name" value="L-2,3-DIAMINOPROPANOATE--CITRATE LIGASE"/>
    <property type="match status" value="1"/>
</dbReference>
<evidence type="ECO:0000313" key="6">
    <source>
        <dbReference type="Proteomes" id="UP000239485"/>
    </source>
</evidence>
<dbReference type="RefSeq" id="WP_104434943.1">
    <property type="nucleotide sequence ID" value="NZ_PTJD01000015.1"/>
</dbReference>
<dbReference type="OrthoDB" id="495728at2"/>
<dbReference type="GO" id="GO:0016881">
    <property type="term" value="F:acid-amino acid ligase activity"/>
    <property type="evidence" value="ECO:0007669"/>
    <property type="project" value="UniProtKB-ARBA"/>
</dbReference>
<reference evidence="5 6" key="1">
    <citation type="submission" date="2018-02" db="EMBL/GenBank/DDBJ databases">
        <title>Genomic Encyclopedia of Archaeal and Bacterial Type Strains, Phase II (KMG-II): from individual species to whole genera.</title>
        <authorList>
            <person name="Goeker M."/>
        </authorList>
    </citation>
    <scope>NUCLEOTIDE SEQUENCE [LARGE SCALE GENOMIC DNA]</scope>
    <source>
        <strain evidence="5 6">DSM 22857</strain>
    </source>
</reference>
<dbReference type="GO" id="GO:0019290">
    <property type="term" value="P:siderophore biosynthetic process"/>
    <property type="evidence" value="ECO:0007669"/>
    <property type="project" value="InterPro"/>
</dbReference>
<comment type="pathway">
    <text evidence="1">Siderophore biosynthesis.</text>
</comment>
<protein>
    <submittedName>
        <fullName evidence="5">Siderophore synthetase component</fullName>
    </submittedName>
</protein>
<dbReference type="Pfam" id="PF06276">
    <property type="entry name" value="FhuF"/>
    <property type="match status" value="1"/>
</dbReference>
<comment type="caution">
    <text evidence="5">The sequence shown here is derived from an EMBL/GenBank/DDBJ whole genome shotgun (WGS) entry which is preliminary data.</text>
</comment>
<evidence type="ECO:0000259" key="3">
    <source>
        <dbReference type="Pfam" id="PF04183"/>
    </source>
</evidence>
<dbReference type="PANTHER" id="PTHR34384:SF6">
    <property type="entry name" value="STAPHYLOFERRIN B SYNTHASE"/>
    <property type="match status" value="1"/>
</dbReference>
<evidence type="ECO:0000256" key="2">
    <source>
        <dbReference type="ARBA" id="ARBA00007832"/>
    </source>
</evidence>
<evidence type="ECO:0000259" key="4">
    <source>
        <dbReference type="Pfam" id="PF06276"/>
    </source>
</evidence>
<gene>
    <name evidence="5" type="ORF">CLV92_11582</name>
</gene>
<dbReference type="Gene3D" id="3.30.310.280">
    <property type="match status" value="1"/>
</dbReference>
<evidence type="ECO:0000313" key="5">
    <source>
        <dbReference type="EMBL" id="PPK92336.1"/>
    </source>
</evidence>
<dbReference type="InterPro" id="IPR022770">
    <property type="entry name" value="IucA/IucC-like_C"/>
</dbReference>
<organism evidence="5 6">
    <name type="scientific">Kineococcus xinjiangensis</name>
    <dbReference type="NCBI Taxonomy" id="512762"/>
    <lineage>
        <taxon>Bacteria</taxon>
        <taxon>Bacillati</taxon>
        <taxon>Actinomycetota</taxon>
        <taxon>Actinomycetes</taxon>
        <taxon>Kineosporiales</taxon>
        <taxon>Kineosporiaceae</taxon>
        <taxon>Kineococcus</taxon>
    </lineage>
</organism>
<sequence length="611" mass="65613">MTSTPSADAPTARSSTGAPAAVWRAAGRALVAKALAELAYEELLVPVAGTGAGSWELPLPGGVTYRFSARRGGFGTWRVDTASVTREEGARGAEPADDPVRLVLDAREVLGLDGPTAAEVVRELTATHAADARILATAPAATELADLGYAELEQHLTGHPVLLLNKGRLGFAADDLDAYSPEARAEVRLRWYAASPQIASYQAVPGLDRHRLLREELGADVVAEFAARLAAQVDDPDGYAWLPVHPYQDETVVRTLFAPHLADGRLVPLGEAPVAYRPVQSVRTLVAGGHRDVKTPLLMRNTLVWRGLGTEATAAAPDVSDWLGHLHRQDGALRGTGLGFLREVASVVVRHEAFEALPDAPYRYGELLGAVWREPVEAHLRAGERARSLACLLHVDPAGRSLLAELVARSGEEPRTWLRRLCRALLPGLLHCLTEHGVAFCPHGENTVVVFSTGADGGRPDVPVRVLVKDFAEDVNLLPGRTYPGLPERADAVLVRWPREELAHSIVSAVFAGHFRFLAGVAAEHLGVAEEEFWALVRDELLEWRANHPDLAGEFDELGLLAPEVERIALNREHLTGGGFHDRAERDAAPDVVHGTAPNPVAAGVLAVPSC</sequence>
<dbReference type="EMBL" id="PTJD01000015">
    <property type="protein sequence ID" value="PPK92336.1"/>
    <property type="molecule type" value="Genomic_DNA"/>
</dbReference>
<dbReference type="InterPro" id="IPR037455">
    <property type="entry name" value="LucA/IucC-like"/>
</dbReference>
<dbReference type="Gene3D" id="1.10.510.40">
    <property type="match status" value="1"/>
</dbReference>
<name>A0A2S6IDR9_9ACTN</name>
<dbReference type="Proteomes" id="UP000239485">
    <property type="component" value="Unassembled WGS sequence"/>
</dbReference>
<feature type="domain" description="Aerobactin siderophore biosynthesis IucA/IucC-like C-terminal" evidence="4">
    <location>
        <begin position="416"/>
        <end position="575"/>
    </location>
</feature>
<keyword evidence="6" id="KW-1185">Reference proteome</keyword>
<accession>A0A2S6IDR9</accession>
<comment type="similarity">
    <text evidence="2">Belongs to the IucA/IucC family.</text>
</comment>